<dbReference type="InterPro" id="IPR011335">
    <property type="entry name" value="Restrct_endonuc-II-like"/>
</dbReference>
<keyword evidence="2" id="KW-0540">Nuclease</keyword>
<evidence type="ECO:0000313" key="3">
    <source>
        <dbReference type="Proteomes" id="UP000515344"/>
    </source>
</evidence>
<dbReference type="KEGG" id="lacs:H4075_10340"/>
<dbReference type="AlphaFoldDB" id="A0A7G5XM41"/>
<name>A0A7G5XM41_9BACT</name>
<dbReference type="SUPFAM" id="SSF52980">
    <property type="entry name" value="Restriction endonuclease-like"/>
    <property type="match status" value="1"/>
</dbReference>
<dbReference type="PANTHER" id="PTHR38590:SF1">
    <property type="entry name" value="BLL0828 PROTEIN"/>
    <property type="match status" value="1"/>
</dbReference>
<dbReference type="InterPro" id="IPR007569">
    <property type="entry name" value="DUF559"/>
</dbReference>
<protein>
    <submittedName>
        <fullName evidence="2">Endonuclease domain-containing protein</fullName>
    </submittedName>
</protein>
<dbReference type="EMBL" id="CP060007">
    <property type="protein sequence ID" value="QNA46544.1"/>
    <property type="molecule type" value="Genomic_DNA"/>
</dbReference>
<dbReference type="CDD" id="cd01038">
    <property type="entry name" value="Endonuclease_DUF559"/>
    <property type="match status" value="1"/>
</dbReference>
<accession>A0A7G5XM41</accession>
<evidence type="ECO:0000313" key="2">
    <source>
        <dbReference type="EMBL" id="QNA46544.1"/>
    </source>
</evidence>
<sequence length="131" mass="15563">MSDSHNDNLHKGSVGKLFEYARDLRKNETVAEDLLWRNLRSRKLDGLKFRRQHPLDKFIADFYCHEKRLVIEVDGSVHNSRDAKESDEGRTYELKELGIMVLRFRNEEVLNDMSLVLKKIREFVENMPDKK</sequence>
<gene>
    <name evidence="2" type="ORF">H4075_10340</name>
</gene>
<keyword evidence="2" id="KW-0378">Hydrolase</keyword>
<dbReference type="RefSeq" id="WP_182806436.1">
    <property type="nucleotide sequence ID" value="NZ_CP060007.1"/>
</dbReference>
<dbReference type="Pfam" id="PF04480">
    <property type="entry name" value="DUF559"/>
    <property type="match status" value="1"/>
</dbReference>
<proteinExistence type="predicted"/>
<evidence type="ECO:0000259" key="1">
    <source>
        <dbReference type="Pfam" id="PF04480"/>
    </source>
</evidence>
<feature type="domain" description="DUF559" evidence="1">
    <location>
        <begin position="18"/>
        <end position="124"/>
    </location>
</feature>
<keyword evidence="2" id="KW-0255">Endonuclease</keyword>
<organism evidence="2 3">
    <name type="scientific">Lacibacter sediminis</name>
    <dbReference type="NCBI Taxonomy" id="2760713"/>
    <lineage>
        <taxon>Bacteria</taxon>
        <taxon>Pseudomonadati</taxon>
        <taxon>Bacteroidota</taxon>
        <taxon>Chitinophagia</taxon>
        <taxon>Chitinophagales</taxon>
        <taxon>Chitinophagaceae</taxon>
        <taxon>Lacibacter</taxon>
    </lineage>
</organism>
<dbReference type="Gene3D" id="3.40.960.10">
    <property type="entry name" value="VSR Endonuclease"/>
    <property type="match status" value="1"/>
</dbReference>
<dbReference type="Proteomes" id="UP000515344">
    <property type="component" value="Chromosome"/>
</dbReference>
<dbReference type="PANTHER" id="PTHR38590">
    <property type="entry name" value="BLL0828 PROTEIN"/>
    <property type="match status" value="1"/>
</dbReference>
<reference evidence="3" key="1">
    <citation type="submission" date="2020-08" db="EMBL/GenBank/DDBJ databases">
        <title>Lacibacter sp. S13-6-6 genome sequencing.</title>
        <authorList>
            <person name="Jin L."/>
        </authorList>
    </citation>
    <scope>NUCLEOTIDE SEQUENCE [LARGE SCALE GENOMIC DNA]</scope>
    <source>
        <strain evidence="3">S13-6-6</strain>
    </source>
</reference>
<dbReference type="GO" id="GO:0004519">
    <property type="term" value="F:endonuclease activity"/>
    <property type="evidence" value="ECO:0007669"/>
    <property type="project" value="UniProtKB-KW"/>
</dbReference>
<dbReference type="InterPro" id="IPR047216">
    <property type="entry name" value="Endonuclease_DUF559_bact"/>
</dbReference>
<keyword evidence="3" id="KW-1185">Reference proteome</keyword>